<accession>A0A8J7YCG9</accession>
<dbReference type="RefSeq" id="WP_217285647.1">
    <property type="nucleotide sequence ID" value="NZ_JAHQXF010000001.1"/>
</dbReference>
<dbReference type="AlphaFoldDB" id="A0A8J7YCG9"/>
<name>A0A8J7YCG9_9EURY</name>
<reference evidence="1 2" key="1">
    <citation type="submission" date="2021-06" db="EMBL/GenBank/DDBJ databases">
        <title>New haloarchaea isolates fom saline soil.</title>
        <authorList>
            <person name="Duran-Viseras A."/>
            <person name="Sanchez-Porro C.S."/>
            <person name="Ventosa A."/>
        </authorList>
    </citation>
    <scope>NUCLEOTIDE SEQUENCE [LARGE SCALE GENOMIC DNA]</scope>
    <source>
        <strain evidence="1 2">JCM 183640</strain>
    </source>
</reference>
<evidence type="ECO:0000313" key="2">
    <source>
        <dbReference type="Proteomes" id="UP000766550"/>
    </source>
</evidence>
<organism evidence="1 2">
    <name type="scientific">Haloarcula limicola</name>
    <dbReference type="NCBI Taxonomy" id="1429915"/>
    <lineage>
        <taxon>Archaea</taxon>
        <taxon>Methanobacteriati</taxon>
        <taxon>Methanobacteriota</taxon>
        <taxon>Stenosarchaea group</taxon>
        <taxon>Halobacteria</taxon>
        <taxon>Halobacteriales</taxon>
        <taxon>Haloarculaceae</taxon>
        <taxon>Haloarcula</taxon>
    </lineage>
</organism>
<dbReference type="Proteomes" id="UP000766550">
    <property type="component" value="Unassembled WGS sequence"/>
</dbReference>
<proteinExistence type="predicted"/>
<keyword evidence="2" id="KW-1185">Reference proteome</keyword>
<dbReference type="EMBL" id="JAHQXF010000001">
    <property type="protein sequence ID" value="MBV0923963.1"/>
    <property type="molecule type" value="Genomic_DNA"/>
</dbReference>
<evidence type="ECO:0000313" key="1">
    <source>
        <dbReference type="EMBL" id="MBV0923963.1"/>
    </source>
</evidence>
<sequence length="119" mass="12242">MTAPLGRRAYLSLVLAATTAGYSLFGGDDVSADSPTSATEALLAGHLVAIARNLDGAVVRPDETATPVQDALDRVAEAGGGRVYLPPGRVSERGPIRPHPNTGLYGFGMNVSVVRRGLG</sequence>
<protein>
    <submittedName>
        <fullName evidence="1">Uncharacterized protein</fullName>
    </submittedName>
</protein>
<dbReference type="OrthoDB" id="166149at2157"/>
<comment type="caution">
    <text evidence="1">The sequence shown here is derived from an EMBL/GenBank/DDBJ whole genome shotgun (WGS) entry which is preliminary data.</text>
</comment>
<gene>
    <name evidence="1" type="ORF">KTS45_07075</name>
</gene>